<evidence type="ECO:0000313" key="2">
    <source>
        <dbReference type="Proteomes" id="UP000756921"/>
    </source>
</evidence>
<sequence>MPPWVARQWHAWGCSRSVSGDLCRSQRFGGPRNLRLYAQSAVREGAKTPLGNINSAIIVPSSVANTRPEDLIAHIKPILRQRVFKDRFTVFFVTPSFATWLLKDHVFLQKALQRTYAHLLDRTETPYARIHALCAVVDKLPVSRPVGNIANIGDEVRQRIQDPTVQETGQEGIAYATLSSSDSLPTSSDVGLDKAAISFVTFKGSDDDGGHFSDIVRLPLANTVFQTGSPTTMTYSTWEKAKGSNELTLKEKRNISHHGIRMQVENETQSTVLSVPLVPLSKPRKVEASMGNILRRVTGPHGTSVTASLELEQQVPRYFSTRGEPSQTTTVWALVMGPDHNILHGSEETYFSLQGQSEEKQWENLWKQDPPCWSPLVPAALKQGARLHRVLSGGGGWGKKAGLLSLDPIPTRVFNFADGLSDPGEHLEEDFDEYFGEEGPDLDSALQQIARPGDWVQFFISPSVPAKDGIIAYSHGGEQVWGLELGTIPSTTDAMPVVLGETETAGRNEISVFKSTFGGLAEGGMVISRRFKLGQRDDFATVGTSTVDVPFSRFSVLKWRTDSSSEDDVDSFRDCHESRPSRYDLDLAKTLYGDSMPRFLGLDNSISESLSEAVGTEPYTSREDEIATGLLATRQRPPKQSMATREQTQILAAHPSPGPQQISERTTAIRKIPHDIGRLEQTAKVPVPEQPLIRFYKLDTPPRDELAYCTDSLRRVDRKVARYVKIHRELINQVRRQNGLRTGLAVRQPKPKMKPLPLTFLPLVLKTLSDSVEEVEDPTYQYHKATAAVRRNRDDEPFLFRKVATDISRGFVSWLESATNESAHWIGMYAKDFENVMATIRMNRIYRNGLEDTILVPRGAPGGVGGKSYNTGTLRLMNVRLTPRRLIAGLSETTRQIQVIIDSLQDRIDLTPQRLIIAVLANKIFGITALLAKSINETLTVISLRANMALAANNSAVAVYGLHMRLRWQLTSIIMSRRGRKSCGQRQGRALRMLAKITRKYAQLCSFDKNLFFGSDNLTGVMHKLLRVKEMENRLSRLKIIREGRYVSTSTIAGKMKGAETKVRKMDAQYKAIKALENVVKGWLG</sequence>
<protein>
    <submittedName>
        <fullName evidence="1">6-phosphogluconate dehydrogenase</fullName>
    </submittedName>
</protein>
<name>A0A9P6KUC3_9PLEO</name>
<dbReference type="Proteomes" id="UP000756921">
    <property type="component" value="Unassembled WGS sequence"/>
</dbReference>
<comment type="caution">
    <text evidence="1">The sequence shown here is derived from an EMBL/GenBank/DDBJ whole genome shotgun (WGS) entry which is preliminary data.</text>
</comment>
<keyword evidence="2" id="KW-1185">Reference proteome</keyword>
<accession>A0A9P6KUC3</accession>
<organism evidence="1 2">
    <name type="scientific">Paraphaeosphaeria minitans</name>
    <dbReference type="NCBI Taxonomy" id="565426"/>
    <lineage>
        <taxon>Eukaryota</taxon>
        <taxon>Fungi</taxon>
        <taxon>Dikarya</taxon>
        <taxon>Ascomycota</taxon>
        <taxon>Pezizomycotina</taxon>
        <taxon>Dothideomycetes</taxon>
        <taxon>Pleosporomycetidae</taxon>
        <taxon>Pleosporales</taxon>
        <taxon>Massarineae</taxon>
        <taxon>Didymosphaeriaceae</taxon>
        <taxon>Paraphaeosphaeria</taxon>
    </lineage>
</organism>
<dbReference type="AlphaFoldDB" id="A0A9P6KUC3"/>
<reference evidence="1" key="1">
    <citation type="journal article" date="2020" name="Mol. Plant Microbe Interact.">
        <title>Genome Sequence of the Biocontrol Agent Coniothyrium minitans strain Conio (IMI 134523).</title>
        <authorList>
            <person name="Patel D."/>
            <person name="Shittu T.A."/>
            <person name="Baroncelli R."/>
            <person name="Muthumeenakshi S."/>
            <person name="Osborne T.H."/>
            <person name="Janganan T.K."/>
            <person name="Sreenivasaprasad S."/>
        </authorList>
    </citation>
    <scope>NUCLEOTIDE SEQUENCE</scope>
    <source>
        <strain evidence="1">Conio</strain>
    </source>
</reference>
<gene>
    <name evidence="1" type="ORF">PMIN01_02412</name>
</gene>
<evidence type="ECO:0000313" key="1">
    <source>
        <dbReference type="EMBL" id="KAF9739778.1"/>
    </source>
</evidence>
<dbReference type="OrthoDB" id="1744869at2759"/>
<dbReference type="EMBL" id="WJXW01000002">
    <property type="protein sequence ID" value="KAF9739778.1"/>
    <property type="molecule type" value="Genomic_DNA"/>
</dbReference>
<proteinExistence type="predicted"/>